<sequence length="121" mass="12648">MLSRSVACQVSPETTESQTNTEGSSSGNSTDVACQTAHFEAWEKPCSSSSQCDASAGLESKSVACQVGTRRRKSTSAACQTDNSSFIESSTPLQSWLKLQAKAAALPPSRVVSDSATSSTY</sequence>
<dbReference type="AlphaFoldDB" id="A0A061SN02"/>
<feature type="region of interest" description="Disordered" evidence="1">
    <location>
        <begin position="1"/>
        <end position="31"/>
    </location>
</feature>
<gene>
    <name evidence="2" type="ORF">TSPGSL018_933</name>
</gene>
<evidence type="ECO:0000256" key="1">
    <source>
        <dbReference type="SAM" id="MobiDB-lite"/>
    </source>
</evidence>
<evidence type="ECO:0000313" key="2">
    <source>
        <dbReference type="EMBL" id="JAC84454.1"/>
    </source>
</evidence>
<reference evidence="2" key="1">
    <citation type="submission" date="2014-05" db="EMBL/GenBank/DDBJ databases">
        <title>The transcriptome of the halophilic microalga Tetraselmis sp. GSL018 isolated from the Great Salt Lake, Utah.</title>
        <authorList>
            <person name="Jinkerson R.E."/>
            <person name="D'Adamo S."/>
            <person name="Posewitz M.C."/>
        </authorList>
    </citation>
    <scope>NUCLEOTIDE SEQUENCE</scope>
    <source>
        <strain evidence="2">GSL018</strain>
    </source>
</reference>
<name>A0A061SN02_9CHLO</name>
<protein>
    <submittedName>
        <fullName evidence="2">Uncharacterized protein</fullName>
    </submittedName>
</protein>
<accession>A0A061SN02</accession>
<feature type="compositionally biased region" description="Low complexity" evidence="1">
    <location>
        <begin position="13"/>
        <end position="30"/>
    </location>
</feature>
<dbReference type="EMBL" id="GBEZ01000433">
    <property type="protein sequence ID" value="JAC84454.1"/>
    <property type="molecule type" value="Transcribed_RNA"/>
</dbReference>
<feature type="compositionally biased region" description="Polar residues" evidence="1">
    <location>
        <begin position="1"/>
        <end position="12"/>
    </location>
</feature>
<organism evidence="2">
    <name type="scientific">Tetraselmis sp. GSL018</name>
    <dbReference type="NCBI Taxonomy" id="582737"/>
    <lineage>
        <taxon>Eukaryota</taxon>
        <taxon>Viridiplantae</taxon>
        <taxon>Chlorophyta</taxon>
        <taxon>core chlorophytes</taxon>
        <taxon>Chlorodendrophyceae</taxon>
        <taxon>Chlorodendrales</taxon>
        <taxon>Chlorodendraceae</taxon>
        <taxon>Tetraselmis</taxon>
    </lineage>
</organism>
<proteinExistence type="predicted"/>